<dbReference type="InterPro" id="IPR024320">
    <property type="entry name" value="LPG_synthase_C"/>
</dbReference>
<proteinExistence type="predicted"/>
<comment type="caution">
    <text evidence="2">The sequence shown here is derived from an EMBL/GenBank/DDBJ whole genome shotgun (WGS) entry which is preliminary data.</text>
</comment>
<sequence>MSRSDNALFFFTPIGPKPADVIIALFENFNEIEFHRVPEQVTEDLKNHEKFLALNIKTFEDRDNWDYVYEGENLRNLPSNRYRQNRRWLNKFLENYDYEFKILTEDEVATCKKLQLEWCILRECEDDEGLEQEEKAIYDALDNFSALGFQGALICVDDKCVAYTFGEMLNSDTIVIHIEKAHMEYEGAYQAISNLFLKGSFKNAIFVNREQDLGVPGLRRAKESYKPIHMVQKSILYRKHSK</sequence>
<dbReference type="PANTHER" id="PTHR41373:SF1">
    <property type="entry name" value="PHOSPHATIDYLGLYCEROL LYSYLTRANSFERASE C-TERMINAL DOMAIN-CONTAINING PROTEIN"/>
    <property type="match status" value="1"/>
</dbReference>
<dbReference type="InterPro" id="IPR016181">
    <property type="entry name" value="Acyl_CoA_acyltransferase"/>
</dbReference>
<dbReference type="EMBL" id="BARU01032839">
    <property type="protein sequence ID" value="GAH62091.1"/>
    <property type="molecule type" value="Genomic_DNA"/>
</dbReference>
<evidence type="ECO:0000259" key="1">
    <source>
        <dbReference type="Pfam" id="PF09924"/>
    </source>
</evidence>
<name>X1GW00_9ZZZZ</name>
<protein>
    <recommendedName>
        <fullName evidence="1">Phosphatidylglycerol lysyltransferase C-terminal domain-containing protein</fullName>
    </recommendedName>
</protein>
<dbReference type="InterPro" id="IPR016732">
    <property type="entry name" value="UCP018688"/>
</dbReference>
<dbReference type="SUPFAM" id="SSF55729">
    <property type="entry name" value="Acyl-CoA N-acyltransferases (Nat)"/>
    <property type="match status" value="2"/>
</dbReference>
<organism evidence="2">
    <name type="scientific">marine sediment metagenome</name>
    <dbReference type="NCBI Taxonomy" id="412755"/>
    <lineage>
        <taxon>unclassified sequences</taxon>
        <taxon>metagenomes</taxon>
        <taxon>ecological metagenomes</taxon>
    </lineage>
</organism>
<dbReference type="Pfam" id="PF09924">
    <property type="entry name" value="LPG_synthase_C"/>
    <property type="match status" value="1"/>
</dbReference>
<gene>
    <name evidence="2" type="ORF">S03H2_51735</name>
</gene>
<dbReference type="AlphaFoldDB" id="X1GW00"/>
<evidence type="ECO:0000313" key="2">
    <source>
        <dbReference type="EMBL" id="GAH62091.1"/>
    </source>
</evidence>
<dbReference type="PANTHER" id="PTHR41373">
    <property type="entry name" value="DUF2156 DOMAIN-CONTAINING PROTEIN"/>
    <property type="match status" value="1"/>
</dbReference>
<reference evidence="2" key="1">
    <citation type="journal article" date="2014" name="Front. Microbiol.">
        <title>High frequency of phylogenetically diverse reductive dehalogenase-homologous genes in deep subseafloor sedimentary metagenomes.</title>
        <authorList>
            <person name="Kawai M."/>
            <person name="Futagami T."/>
            <person name="Toyoda A."/>
            <person name="Takaki Y."/>
            <person name="Nishi S."/>
            <person name="Hori S."/>
            <person name="Arai W."/>
            <person name="Tsubouchi T."/>
            <person name="Morono Y."/>
            <person name="Uchiyama I."/>
            <person name="Ito T."/>
            <person name="Fujiyama A."/>
            <person name="Inagaki F."/>
            <person name="Takami H."/>
        </authorList>
    </citation>
    <scope>NUCLEOTIDE SEQUENCE</scope>
    <source>
        <strain evidence="2">Expedition CK06-06</strain>
    </source>
</reference>
<feature type="domain" description="Phosphatidylglycerol lysyltransferase C-terminal" evidence="1">
    <location>
        <begin position="3"/>
        <end position="237"/>
    </location>
</feature>
<dbReference type="Gene3D" id="3.40.630.30">
    <property type="match status" value="1"/>
</dbReference>
<accession>X1GW00</accession>